<accession>A0A816C0X1</accession>
<dbReference type="EMBL" id="CAJOAX010000203">
    <property type="protein sequence ID" value="CAF3538554.1"/>
    <property type="molecule type" value="Genomic_DNA"/>
</dbReference>
<name>A0A816C0X1_9BILA</name>
<keyword evidence="1" id="KW-1133">Transmembrane helix</keyword>
<evidence type="ECO:0000256" key="1">
    <source>
        <dbReference type="SAM" id="Phobius"/>
    </source>
</evidence>
<organism evidence="5 8">
    <name type="scientific">Rotaria sordida</name>
    <dbReference type="NCBI Taxonomy" id="392033"/>
    <lineage>
        <taxon>Eukaryota</taxon>
        <taxon>Metazoa</taxon>
        <taxon>Spiralia</taxon>
        <taxon>Gnathifera</taxon>
        <taxon>Rotifera</taxon>
        <taxon>Eurotatoria</taxon>
        <taxon>Bdelloidea</taxon>
        <taxon>Philodinida</taxon>
        <taxon>Philodinidae</taxon>
        <taxon>Rotaria</taxon>
    </lineage>
</organism>
<evidence type="ECO:0000313" key="3">
    <source>
        <dbReference type="EMBL" id="CAF0776738.1"/>
    </source>
</evidence>
<proteinExistence type="predicted"/>
<sequence>MLERKTGIVFAIAGIITIIGFIGGVAPGIILKNYGLFGISLGILLFIIILLIITTFIFEYQNKNQQFSIFSRRINIFSTRLSRNEKILLTFTNGLLFTAGIFLGILCGLLLRALNASYITYIIITAIFISALLTLFIMILILEWKDSRKPTIEITEQNQTLVESNTHSKVLTKPQDGPQNTAARINRYYPRYADNSLKSSWQTSSSNDFTRYSNNTFHTAKPLTTIQREYQKLLHPSPKFYVNDKVYVNDQDIAQILGDEGSGIYRIQYLDSGLIDYRNVQELRKALPLIT</sequence>
<protein>
    <submittedName>
        <fullName evidence="5">Uncharacterized protein</fullName>
    </submittedName>
</protein>
<feature type="transmembrane region" description="Helical" evidence="1">
    <location>
        <begin position="7"/>
        <end position="30"/>
    </location>
</feature>
<evidence type="ECO:0000313" key="2">
    <source>
        <dbReference type="EMBL" id="CAF0776726.1"/>
    </source>
</evidence>
<feature type="transmembrane region" description="Helical" evidence="1">
    <location>
        <begin position="36"/>
        <end position="58"/>
    </location>
</feature>
<dbReference type="EMBL" id="CAJNOH010000026">
    <property type="protein sequence ID" value="CAF0776726.1"/>
    <property type="molecule type" value="Genomic_DNA"/>
</dbReference>
<keyword evidence="1" id="KW-0812">Transmembrane</keyword>
<dbReference type="EMBL" id="CAJNOL010006258">
    <property type="protein sequence ID" value="CAF1615947.1"/>
    <property type="molecule type" value="Genomic_DNA"/>
</dbReference>
<keyword evidence="1" id="KW-0472">Membrane</keyword>
<dbReference type="EMBL" id="CAJNOU010003170">
    <property type="protein sequence ID" value="CAF1374721.1"/>
    <property type="molecule type" value="Genomic_DNA"/>
</dbReference>
<feature type="transmembrane region" description="Helical" evidence="1">
    <location>
        <begin position="87"/>
        <end position="112"/>
    </location>
</feature>
<comment type="caution">
    <text evidence="5">The sequence shown here is derived from an EMBL/GenBank/DDBJ whole genome shotgun (WGS) entry which is preliminary data.</text>
</comment>
<evidence type="ECO:0000313" key="7">
    <source>
        <dbReference type="EMBL" id="CAF3875887.1"/>
    </source>
</evidence>
<evidence type="ECO:0000313" key="8">
    <source>
        <dbReference type="Proteomes" id="UP000663870"/>
    </source>
</evidence>
<dbReference type="Proteomes" id="UP000663882">
    <property type="component" value="Unassembled WGS sequence"/>
</dbReference>
<dbReference type="Proteomes" id="UP000663889">
    <property type="component" value="Unassembled WGS sequence"/>
</dbReference>
<reference evidence="5" key="1">
    <citation type="submission" date="2021-02" db="EMBL/GenBank/DDBJ databases">
        <authorList>
            <person name="Nowell W R."/>
        </authorList>
    </citation>
    <scope>NUCLEOTIDE SEQUENCE</scope>
</reference>
<dbReference type="Proteomes" id="UP000663854">
    <property type="component" value="Unassembled WGS sequence"/>
</dbReference>
<evidence type="ECO:0000313" key="4">
    <source>
        <dbReference type="EMBL" id="CAF1374721.1"/>
    </source>
</evidence>
<dbReference type="AlphaFoldDB" id="A0A816C0X1"/>
<dbReference type="OrthoDB" id="10063206at2759"/>
<evidence type="ECO:0000313" key="6">
    <source>
        <dbReference type="EMBL" id="CAF3538554.1"/>
    </source>
</evidence>
<keyword evidence="8" id="KW-1185">Reference proteome</keyword>
<dbReference type="EMBL" id="CAJNOO010000059">
    <property type="protein sequence ID" value="CAF0776738.1"/>
    <property type="molecule type" value="Genomic_DNA"/>
</dbReference>
<feature type="transmembrane region" description="Helical" evidence="1">
    <location>
        <begin position="118"/>
        <end position="142"/>
    </location>
</feature>
<dbReference type="Proteomes" id="UP000663823">
    <property type="component" value="Unassembled WGS sequence"/>
</dbReference>
<evidence type="ECO:0000313" key="5">
    <source>
        <dbReference type="EMBL" id="CAF1615947.1"/>
    </source>
</evidence>
<dbReference type="Proteomes" id="UP000663874">
    <property type="component" value="Unassembled WGS sequence"/>
</dbReference>
<gene>
    <name evidence="7" type="ORF">FNK824_LOCUS19274</name>
    <name evidence="5" type="ORF">JXQ802_LOCUS49981</name>
    <name evidence="6" type="ORF">OTI717_LOCUS3685</name>
    <name evidence="2" type="ORF">PYM288_LOCUS3400</name>
    <name evidence="3" type="ORF">RFH988_LOCUS2665</name>
    <name evidence="4" type="ORF">SEV965_LOCUS30085</name>
</gene>
<dbReference type="Proteomes" id="UP000663870">
    <property type="component" value="Unassembled WGS sequence"/>
</dbReference>
<dbReference type="EMBL" id="CAJOBE010003361">
    <property type="protein sequence ID" value="CAF3875887.1"/>
    <property type="molecule type" value="Genomic_DNA"/>
</dbReference>